<name>A0ABD3TQN4_9LAMI</name>
<feature type="chain" id="PRO_5044749431" description="DUF7866 domain-containing protein" evidence="1">
    <location>
        <begin position="18"/>
        <end position="111"/>
    </location>
</feature>
<evidence type="ECO:0000256" key="1">
    <source>
        <dbReference type="SAM" id="SignalP"/>
    </source>
</evidence>
<keyword evidence="1" id="KW-0732">Signal</keyword>
<dbReference type="PANTHER" id="PTHR33786:SF2">
    <property type="entry name" value="UBIQUITIN CARBOXYL-TERMINAL HYDROLASE"/>
    <property type="match status" value="1"/>
</dbReference>
<dbReference type="PANTHER" id="PTHR33786">
    <property type="entry name" value="UBIQUITIN CARBOXYL-TERMINAL HYDROLASE"/>
    <property type="match status" value="1"/>
</dbReference>
<dbReference type="Proteomes" id="UP001634393">
    <property type="component" value="Unassembled WGS sequence"/>
</dbReference>
<feature type="domain" description="DUF7866" evidence="2">
    <location>
        <begin position="54"/>
        <end position="103"/>
    </location>
</feature>
<sequence>MFRSLLLVLFFLYNVHEIRFPHTASAEMVPMGGQGKTEIMVMMNDMNMRKLDIFQVCSKCTCCEAGNRKHCLLSPCCFFINCNIPNRPFGFCSFTPKTCSCNNGCPPAHTY</sequence>
<reference evidence="3 4" key="1">
    <citation type="submission" date="2024-12" db="EMBL/GenBank/DDBJ databases">
        <title>The unique morphological basis and parallel evolutionary history of personate flowers in Penstemon.</title>
        <authorList>
            <person name="Depatie T.H."/>
            <person name="Wessinger C.A."/>
        </authorList>
    </citation>
    <scope>NUCLEOTIDE SEQUENCE [LARGE SCALE GENOMIC DNA]</scope>
    <source>
        <strain evidence="3">WTNN_2</strain>
        <tissue evidence="3">Leaf</tissue>
    </source>
</reference>
<evidence type="ECO:0000313" key="3">
    <source>
        <dbReference type="EMBL" id="KAL3838558.1"/>
    </source>
</evidence>
<protein>
    <recommendedName>
        <fullName evidence="2">DUF7866 domain-containing protein</fullName>
    </recommendedName>
</protein>
<dbReference type="InterPro" id="IPR057188">
    <property type="entry name" value="DUF7866"/>
</dbReference>
<accession>A0ABD3TQN4</accession>
<keyword evidence="4" id="KW-1185">Reference proteome</keyword>
<dbReference type="AlphaFoldDB" id="A0ABD3TQN4"/>
<evidence type="ECO:0000259" key="2">
    <source>
        <dbReference type="Pfam" id="PF25268"/>
    </source>
</evidence>
<dbReference type="Pfam" id="PF25268">
    <property type="entry name" value="DUF7866"/>
    <property type="match status" value="1"/>
</dbReference>
<dbReference type="EMBL" id="JBJXBP010000003">
    <property type="protein sequence ID" value="KAL3838558.1"/>
    <property type="molecule type" value="Genomic_DNA"/>
</dbReference>
<feature type="signal peptide" evidence="1">
    <location>
        <begin position="1"/>
        <end position="17"/>
    </location>
</feature>
<comment type="caution">
    <text evidence="3">The sequence shown here is derived from an EMBL/GenBank/DDBJ whole genome shotgun (WGS) entry which is preliminary data.</text>
</comment>
<organism evidence="3 4">
    <name type="scientific">Penstemon smallii</name>
    <dbReference type="NCBI Taxonomy" id="265156"/>
    <lineage>
        <taxon>Eukaryota</taxon>
        <taxon>Viridiplantae</taxon>
        <taxon>Streptophyta</taxon>
        <taxon>Embryophyta</taxon>
        <taxon>Tracheophyta</taxon>
        <taxon>Spermatophyta</taxon>
        <taxon>Magnoliopsida</taxon>
        <taxon>eudicotyledons</taxon>
        <taxon>Gunneridae</taxon>
        <taxon>Pentapetalae</taxon>
        <taxon>asterids</taxon>
        <taxon>lamiids</taxon>
        <taxon>Lamiales</taxon>
        <taxon>Plantaginaceae</taxon>
        <taxon>Cheloneae</taxon>
        <taxon>Penstemon</taxon>
    </lineage>
</organism>
<evidence type="ECO:0000313" key="4">
    <source>
        <dbReference type="Proteomes" id="UP001634393"/>
    </source>
</evidence>
<gene>
    <name evidence="3" type="ORF">ACJIZ3_023149</name>
</gene>
<proteinExistence type="predicted"/>